<keyword evidence="2" id="KW-1185">Reference proteome</keyword>
<evidence type="ECO:0000313" key="2">
    <source>
        <dbReference type="Proteomes" id="UP000242084"/>
    </source>
</evidence>
<proteinExistence type="predicted"/>
<evidence type="ECO:0000313" key="1">
    <source>
        <dbReference type="EMBL" id="SNV55529.1"/>
    </source>
</evidence>
<dbReference type="KEGG" id="sste:SAMEA4384403_0166"/>
<reference evidence="1 2" key="1">
    <citation type="submission" date="2017-06" db="EMBL/GenBank/DDBJ databases">
        <authorList>
            <consortium name="Pathogen Informatics"/>
        </authorList>
    </citation>
    <scope>NUCLEOTIDE SEQUENCE [LARGE SCALE GENOMIC DNA]</scope>
    <source>
        <strain evidence="1 2">NCTC13839</strain>
    </source>
</reference>
<protein>
    <submittedName>
        <fullName evidence="1">Protein of uncharacterized function (DUF2877)</fullName>
    </submittedName>
</protein>
<organism evidence="1 2">
    <name type="scientific">Mammaliicoccus stepanovicii</name>
    <dbReference type="NCBI Taxonomy" id="643214"/>
    <lineage>
        <taxon>Bacteria</taxon>
        <taxon>Bacillati</taxon>
        <taxon>Bacillota</taxon>
        <taxon>Bacilli</taxon>
        <taxon>Bacillales</taxon>
        <taxon>Staphylococcaceae</taxon>
        <taxon>Mammaliicoccus</taxon>
    </lineage>
</organism>
<dbReference type="AlphaFoldDB" id="A0A239Y8N9"/>
<dbReference type="OrthoDB" id="4933449at2"/>
<gene>
    <name evidence="1" type="ORF">SAMEA4384403_00166</name>
</gene>
<dbReference type="RefSeq" id="WP_095085422.1">
    <property type="nucleotide sequence ID" value="NZ_BMDM01000009.1"/>
</dbReference>
<name>A0A239Y8N9_9STAP</name>
<dbReference type="Pfam" id="PF11392">
    <property type="entry name" value="AllH"/>
    <property type="match status" value="1"/>
</dbReference>
<dbReference type="InterPro" id="IPR021530">
    <property type="entry name" value="AllH-like"/>
</dbReference>
<sequence length="259" mass="29503">MILNASAAGKVALDLLRNHETFYVHSIFKKGFNILNDNQDLIFIGTDENGRFPFGLLVDEYTKQIMLSNIKIGQTLFVKHHTLNVNDIKLNFEVNELNIENDFEQCNITLLKEQLNKLSFEEYNESDFSLEQVDELLNMLATESSNITKHLRYFIGRGQGLTPTGDDILTGILYVHNLKNFILDEHLKTIETLMHQSLTTVVSEAFLKSAVKGMFSSRITKLQHDASMKSIEELKSVGSSSGMDTLYGIYISLNKEWKK</sequence>
<dbReference type="Proteomes" id="UP000242084">
    <property type="component" value="Chromosome 1"/>
</dbReference>
<dbReference type="EMBL" id="LT906462">
    <property type="protein sequence ID" value="SNV55529.1"/>
    <property type="molecule type" value="Genomic_DNA"/>
</dbReference>
<accession>A0A239Y8N9</accession>